<dbReference type="EMBL" id="AHBZ02000036">
    <property type="protein sequence ID" value="ERG20148.1"/>
    <property type="molecule type" value="Genomic_DNA"/>
</dbReference>
<dbReference type="Gene3D" id="3.10.450.50">
    <property type="match status" value="1"/>
</dbReference>
<reference evidence="2" key="2">
    <citation type="submission" date="2013-04" db="EMBL/GenBank/DDBJ databases">
        <title>Genome sequence of Pseudoalteromonas citrea.</title>
        <authorList>
            <person name="Xie B.-B."/>
            <person name="Rong J.-C."/>
            <person name="Qin Q.-L."/>
            <person name="Shu Y.-L."/>
            <person name="Zhang Y.-Z."/>
        </authorList>
    </citation>
    <scope>NUCLEOTIDE SEQUENCE</scope>
    <source>
        <strain evidence="2">NCIMB 1889</strain>
    </source>
</reference>
<evidence type="ECO:0000259" key="1">
    <source>
        <dbReference type="Pfam" id="PF12680"/>
    </source>
</evidence>
<evidence type="ECO:0000313" key="2">
    <source>
        <dbReference type="EMBL" id="ERG20148.1"/>
    </source>
</evidence>
<name>U1KVY2_9GAMM</name>
<accession>U1KVY2</accession>
<sequence>MHLRFNMEPILEKFIGMYDVLRADNVSVLDDVYHPEITFVDPLHSVKGLEALTSYFTHLYANVKSIDFDISACFTDGDNGFVYWRMRYVHPRLNSGKDVTVEGHSKLIFSEGKVIHHRDYFDVGELLYRQIPVLGSLIKVVDKRAAG</sequence>
<organism evidence="2">
    <name type="scientific">Pseudoalteromonas citrea DSM 8771</name>
    <dbReference type="NCBI Taxonomy" id="1117314"/>
    <lineage>
        <taxon>Bacteria</taxon>
        <taxon>Pseudomonadati</taxon>
        <taxon>Pseudomonadota</taxon>
        <taxon>Gammaproteobacteria</taxon>
        <taxon>Alteromonadales</taxon>
        <taxon>Pseudoalteromonadaceae</taxon>
        <taxon>Pseudoalteromonas</taxon>
    </lineage>
</organism>
<dbReference type="eggNOG" id="COG3631">
    <property type="taxonomic scope" value="Bacteria"/>
</dbReference>
<gene>
    <name evidence="2" type="ORF">PCIT_02889</name>
</gene>
<feature type="domain" description="SnoaL-like" evidence="1">
    <location>
        <begin position="17"/>
        <end position="117"/>
    </location>
</feature>
<dbReference type="AlphaFoldDB" id="U1KVY2"/>
<dbReference type="InterPro" id="IPR032710">
    <property type="entry name" value="NTF2-like_dom_sf"/>
</dbReference>
<dbReference type="STRING" id="1117314.PCIT_02889"/>
<dbReference type="Pfam" id="PF12680">
    <property type="entry name" value="SnoaL_2"/>
    <property type="match status" value="1"/>
</dbReference>
<comment type="caution">
    <text evidence="2">The sequence shown here is derived from an EMBL/GenBank/DDBJ whole genome shotgun (WGS) entry which is preliminary data.</text>
</comment>
<dbReference type="InterPro" id="IPR037401">
    <property type="entry name" value="SnoaL-like"/>
</dbReference>
<proteinExistence type="predicted"/>
<protein>
    <recommendedName>
        <fullName evidence="1">SnoaL-like domain-containing protein</fullName>
    </recommendedName>
</protein>
<reference evidence="2" key="1">
    <citation type="journal article" date="2012" name="J. Bacteriol.">
        <title>Genome sequences of type strains of seven species of the marine bacterium Pseudoalteromonas.</title>
        <authorList>
            <person name="Xie B.B."/>
            <person name="Shu Y.L."/>
            <person name="Qin Q.L."/>
            <person name="Rong J.C."/>
            <person name="Zhang X.Y."/>
            <person name="Chen X.L."/>
            <person name="Shi M."/>
            <person name="He H.L."/>
            <person name="Zhou B.C."/>
            <person name="Zhang Y.Z."/>
        </authorList>
    </citation>
    <scope>NUCLEOTIDE SEQUENCE [LARGE SCALE GENOMIC DNA]</scope>
    <source>
        <strain evidence="2">NCIMB 1889</strain>
    </source>
</reference>
<dbReference type="SUPFAM" id="SSF54427">
    <property type="entry name" value="NTF2-like"/>
    <property type="match status" value="1"/>
</dbReference>